<feature type="transmembrane region" description="Helical" evidence="10">
    <location>
        <begin position="396"/>
        <end position="416"/>
    </location>
</feature>
<evidence type="ECO:0000256" key="6">
    <source>
        <dbReference type="ARBA" id="ARBA00022989"/>
    </source>
</evidence>
<protein>
    <recommendedName>
        <fullName evidence="9">Multidrug-efflux transporter</fullName>
    </recommendedName>
</protein>
<name>A0A2W7UM21_9FLAO</name>
<dbReference type="EMBL" id="QKXH01000003">
    <property type="protein sequence ID" value="PZX94415.1"/>
    <property type="molecule type" value="Genomic_DNA"/>
</dbReference>
<dbReference type="PANTHER" id="PTHR43298">
    <property type="entry name" value="MULTIDRUG RESISTANCE PROTEIN NORM-RELATED"/>
    <property type="match status" value="1"/>
</dbReference>
<evidence type="ECO:0000256" key="9">
    <source>
        <dbReference type="ARBA" id="ARBA00031636"/>
    </source>
</evidence>
<keyword evidence="12" id="KW-1185">Reference proteome</keyword>
<dbReference type="GO" id="GO:0015297">
    <property type="term" value="F:antiporter activity"/>
    <property type="evidence" value="ECO:0007669"/>
    <property type="project" value="UniProtKB-KW"/>
</dbReference>
<dbReference type="AlphaFoldDB" id="A0A2W7UM21"/>
<dbReference type="InterPro" id="IPR048279">
    <property type="entry name" value="MdtK-like"/>
</dbReference>
<evidence type="ECO:0000256" key="4">
    <source>
        <dbReference type="ARBA" id="ARBA00022475"/>
    </source>
</evidence>
<feature type="transmembrane region" description="Helical" evidence="10">
    <location>
        <begin position="192"/>
        <end position="213"/>
    </location>
</feature>
<keyword evidence="7" id="KW-0406">Ion transport</keyword>
<feature type="transmembrane region" description="Helical" evidence="10">
    <location>
        <begin position="53"/>
        <end position="73"/>
    </location>
</feature>
<evidence type="ECO:0000256" key="1">
    <source>
        <dbReference type="ARBA" id="ARBA00004651"/>
    </source>
</evidence>
<gene>
    <name evidence="11" type="ORF">DOS84_07280</name>
</gene>
<evidence type="ECO:0000256" key="10">
    <source>
        <dbReference type="SAM" id="Phobius"/>
    </source>
</evidence>
<keyword evidence="5 10" id="KW-0812">Transmembrane</keyword>
<keyword evidence="6 10" id="KW-1133">Transmembrane helix</keyword>
<keyword evidence="4" id="KW-1003">Cell membrane</keyword>
<accession>A0A2W7UM21</accession>
<dbReference type="OrthoDB" id="9780160at2"/>
<feature type="transmembrane region" description="Helical" evidence="10">
    <location>
        <begin position="422"/>
        <end position="444"/>
    </location>
</feature>
<evidence type="ECO:0000256" key="8">
    <source>
        <dbReference type="ARBA" id="ARBA00023136"/>
    </source>
</evidence>
<evidence type="ECO:0000313" key="11">
    <source>
        <dbReference type="EMBL" id="PZX94415.1"/>
    </source>
</evidence>
<dbReference type="PIRSF" id="PIRSF006603">
    <property type="entry name" value="DinF"/>
    <property type="match status" value="1"/>
</dbReference>
<comment type="subcellular location">
    <subcellularLocation>
        <location evidence="1">Cell membrane</location>
        <topology evidence="1">Multi-pass membrane protein</topology>
    </subcellularLocation>
</comment>
<proteinExistence type="predicted"/>
<evidence type="ECO:0000256" key="7">
    <source>
        <dbReference type="ARBA" id="ARBA00023065"/>
    </source>
</evidence>
<keyword evidence="8 10" id="KW-0472">Membrane</keyword>
<evidence type="ECO:0000256" key="2">
    <source>
        <dbReference type="ARBA" id="ARBA00022448"/>
    </source>
</evidence>
<reference evidence="11 12" key="1">
    <citation type="submission" date="2018-06" db="EMBL/GenBank/DDBJ databases">
        <title>Flavobacterium sp IMCC34762, genome.</title>
        <authorList>
            <person name="Joung Y."/>
            <person name="Cho J."/>
            <person name="Song J."/>
        </authorList>
    </citation>
    <scope>NUCLEOTIDE SEQUENCE [LARGE SCALE GENOMIC DNA]</scope>
    <source>
        <strain evidence="11 12">IMCC34762</strain>
    </source>
</reference>
<feature type="transmembrane region" description="Helical" evidence="10">
    <location>
        <begin position="239"/>
        <end position="265"/>
    </location>
</feature>
<evidence type="ECO:0000256" key="5">
    <source>
        <dbReference type="ARBA" id="ARBA00022692"/>
    </source>
</evidence>
<feature type="transmembrane region" description="Helical" evidence="10">
    <location>
        <begin position="123"/>
        <end position="145"/>
    </location>
</feature>
<dbReference type="InterPro" id="IPR002528">
    <property type="entry name" value="MATE_fam"/>
</dbReference>
<dbReference type="GO" id="GO:0042910">
    <property type="term" value="F:xenobiotic transmembrane transporter activity"/>
    <property type="evidence" value="ECO:0007669"/>
    <property type="project" value="InterPro"/>
</dbReference>
<dbReference type="RefSeq" id="WP_111409447.1">
    <property type="nucleotide sequence ID" value="NZ_QKXH01000003.1"/>
</dbReference>
<dbReference type="Proteomes" id="UP000249177">
    <property type="component" value="Unassembled WGS sequence"/>
</dbReference>
<feature type="transmembrane region" description="Helical" evidence="10">
    <location>
        <begin position="93"/>
        <end position="111"/>
    </location>
</feature>
<dbReference type="PANTHER" id="PTHR43298:SF2">
    <property type="entry name" value="FMN_FAD EXPORTER YEEO-RELATED"/>
    <property type="match status" value="1"/>
</dbReference>
<evidence type="ECO:0000256" key="3">
    <source>
        <dbReference type="ARBA" id="ARBA00022449"/>
    </source>
</evidence>
<comment type="caution">
    <text evidence="11">The sequence shown here is derived from an EMBL/GenBank/DDBJ whole genome shotgun (WGS) entry which is preliminary data.</text>
</comment>
<keyword evidence="3" id="KW-0050">Antiport</keyword>
<keyword evidence="2" id="KW-0813">Transport</keyword>
<feature type="transmembrane region" description="Helical" evidence="10">
    <location>
        <begin position="277"/>
        <end position="298"/>
    </location>
</feature>
<organism evidence="11 12">
    <name type="scientific">Flavobacterium aquariorum</name>
    <dbReference type="NCBI Taxonomy" id="2217670"/>
    <lineage>
        <taxon>Bacteria</taxon>
        <taxon>Pseudomonadati</taxon>
        <taxon>Bacteroidota</taxon>
        <taxon>Flavobacteriia</taxon>
        <taxon>Flavobacteriales</taxon>
        <taxon>Flavobacteriaceae</taxon>
        <taxon>Flavobacterium</taxon>
    </lineage>
</organism>
<feature type="transmembrane region" description="Helical" evidence="10">
    <location>
        <begin position="319"/>
        <end position="340"/>
    </location>
</feature>
<dbReference type="GO" id="GO:0006811">
    <property type="term" value="P:monoatomic ion transport"/>
    <property type="evidence" value="ECO:0007669"/>
    <property type="project" value="UniProtKB-KW"/>
</dbReference>
<dbReference type="Pfam" id="PF01554">
    <property type="entry name" value="MatE"/>
    <property type="match status" value="2"/>
</dbReference>
<sequence length="460" mass="51014">MNIEQYTKEFSYNIKLAYPVILGMLGHTLIGIVDNYMVGNLGSTELAAVSLGNSFIFLALSIGIGFSTAITPLTAEADAEKNDKKIRTTFHHGLLLCTILGVSLFILTVLSKQLMYFMNQPPAVVALAAPYIDWVAFSLIPVVMYQGYKQFADGLSLTKYSMYSIILANVVHVFFNYVLIYGFWIFPKLGVVGAALGTVISRIMMVVFMHYLMKHNVIMKQYFKNFTFKEIKKSIVKKIIGLGFPSAMQMLFEVTLFTAAIWLSGTLGKNSQAANQIALILASSTFMVAMGLSVTAMIRVSHSKGLADYKGLIIVARSIFLLAVMIEAFFACIFVVFHNFLPHLFLNMNDPAQVLDNREIIFITSKLLLIAAIFQISDGIQVVVLGALRGLQDVKVPMYITFVAYWIVGFPISFYLGKYTDLKAVGVWIGLLAGLTAAALFLYIRFARLTKKLVLENSGK</sequence>
<dbReference type="CDD" id="cd13131">
    <property type="entry name" value="MATE_NorM_like"/>
    <property type="match status" value="1"/>
</dbReference>
<feature type="transmembrane region" description="Helical" evidence="10">
    <location>
        <begin position="360"/>
        <end position="384"/>
    </location>
</feature>
<feature type="transmembrane region" description="Helical" evidence="10">
    <location>
        <begin position="12"/>
        <end position="33"/>
    </location>
</feature>
<dbReference type="GO" id="GO:0005886">
    <property type="term" value="C:plasma membrane"/>
    <property type="evidence" value="ECO:0007669"/>
    <property type="project" value="UniProtKB-SubCell"/>
</dbReference>
<dbReference type="NCBIfam" id="TIGR00797">
    <property type="entry name" value="matE"/>
    <property type="match status" value="1"/>
</dbReference>
<dbReference type="InterPro" id="IPR050222">
    <property type="entry name" value="MATE_MdtK"/>
</dbReference>
<evidence type="ECO:0000313" key="12">
    <source>
        <dbReference type="Proteomes" id="UP000249177"/>
    </source>
</evidence>
<feature type="transmembrane region" description="Helical" evidence="10">
    <location>
        <begin position="166"/>
        <end position="186"/>
    </location>
</feature>